<dbReference type="GO" id="GO:0005525">
    <property type="term" value="F:GTP binding"/>
    <property type="evidence" value="ECO:0007669"/>
    <property type="project" value="UniProtKB-KW"/>
</dbReference>
<dbReference type="SUPFAM" id="SSF52540">
    <property type="entry name" value="P-loop containing nucleoside triphosphate hydrolases"/>
    <property type="match status" value="1"/>
</dbReference>
<evidence type="ECO:0000256" key="7">
    <source>
        <dbReference type="SAM" id="MobiDB-lite"/>
    </source>
</evidence>
<dbReference type="FunFam" id="3.40.50.300:FF:000496">
    <property type="entry name" value="Nucleolar GTP-binding protein 1"/>
    <property type="match status" value="1"/>
</dbReference>
<evidence type="ECO:0000256" key="1">
    <source>
        <dbReference type="ARBA" id="ARBA00004604"/>
    </source>
</evidence>
<feature type="domain" description="OBG-type G" evidence="8">
    <location>
        <begin position="169"/>
        <end position="340"/>
    </location>
</feature>
<protein>
    <recommendedName>
        <fullName evidence="6">Nucleolar GTP-binding protein 1</fullName>
    </recommendedName>
</protein>
<organism evidence="9 10">
    <name type="scientific">Oopsacas minuta</name>
    <dbReference type="NCBI Taxonomy" id="111878"/>
    <lineage>
        <taxon>Eukaryota</taxon>
        <taxon>Metazoa</taxon>
        <taxon>Porifera</taxon>
        <taxon>Hexactinellida</taxon>
        <taxon>Hexasterophora</taxon>
        <taxon>Lyssacinosida</taxon>
        <taxon>Leucopsacidae</taxon>
        <taxon>Oopsacas</taxon>
    </lineage>
</organism>
<dbReference type="InterPro" id="IPR005225">
    <property type="entry name" value="Small_GTP-bd"/>
</dbReference>
<keyword evidence="3" id="KW-0547">Nucleotide-binding</keyword>
<comment type="function">
    <text evidence="6">Involved in the biogenesis of the 60S ribosomal subunit.</text>
</comment>
<name>A0AAV7K9P6_9METZ</name>
<keyword evidence="2 6" id="KW-0690">Ribosome biogenesis</keyword>
<evidence type="ECO:0000313" key="10">
    <source>
        <dbReference type="Proteomes" id="UP001165289"/>
    </source>
</evidence>
<dbReference type="InterPro" id="IPR041623">
    <property type="entry name" value="NOG1_N"/>
</dbReference>
<feature type="region of interest" description="Disordered" evidence="7">
    <location>
        <begin position="499"/>
        <end position="565"/>
    </location>
</feature>
<sequence>MTQYNFKQLPIVPNAKDFIDIVLSKTHRKTPTVVHRHFKISRIRHFYMRKVKFTQQNYHDKLQQIVDAFPKLDAVHPFYSDLMNVLYDRDHYKIALGQLNKAKHLVDNLARDYTRLLKYADSLYRCKQLKIAALGRMSTLMKRQTKSLEYLEQVRQHLSRLPSIDPNTRTIIISGFPNVGKSSFINKVTRADVDVQPYAFTTKSLFVGHMDYEYLRWQVIDTPGLLDQTLDHRSTIEMQAITALIHLRAGILYIMDLSEQCGHTLEEQLKLFRNIQPVFKGKPLIICLNKMDVLRPEDLSQEKQEVLNTLREEGLTLIAMSTLTEEGVMEVRREICDLLLAERVDYKMQGKRAGDILNRLYVAMPQMRNDKERPPCIPQSVLDRRARQKDGEVEIRPKKKLLREIEQEEREEYACDLRQHWKLDNDEEKYDFIPEVWNGHNVYDFVDPDILQQLENLEREEGMREQSGFYNSDSDMEDDTSRENHILAEKIRDKRNILIQERRVRKSSSNKSKLPDAVMRKARSKSARRSTTPGIRGEDAMDTGRSLSTGAARSRSRSMPRNEEGVMNPVVKKAANKRAKRNIRNMTRRVHTAGEADRRIVVKRPKHLLAGKSKMGKSWRR</sequence>
<dbReference type="InterPro" id="IPR012973">
    <property type="entry name" value="NOG_C"/>
</dbReference>
<evidence type="ECO:0000259" key="8">
    <source>
        <dbReference type="PROSITE" id="PS51710"/>
    </source>
</evidence>
<dbReference type="GO" id="GO:0042254">
    <property type="term" value="P:ribosome biogenesis"/>
    <property type="evidence" value="ECO:0007669"/>
    <property type="project" value="UniProtKB-KW"/>
</dbReference>
<keyword evidence="4" id="KW-0342">GTP-binding</keyword>
<comment type="caution">
    <text evidence="9">The sequence shown here is derived from an EMBL/GenBank/DDBJ whole genome shotgun (WGS) entry which is preliminary data.</text>
</comment>
<dbReference type="AlphaFoldDB" id="A0AAV7K9P6"/>
<reference evidence="9 10" key="1">
    <citation type="journal article" date="2023" name="BMC Biol.">
        <title>The compact genome of the sponge Oopsacas minuta (Hexactinellida) is lacking key metazoan core genes.</title>
        <authorList>
            <person name="Santini S."/>
            <person name="Schenkelaars Q."/>
            <person name="Jourda C."/>
            <person name="Duchesne M."/>
            <person name="Belahbib H."/>
            <person name="Rocher C."/>
            <person name="Selva M."/>
            <person name="Riesgo A."/>
            <person name="Vervoort M."/>
            <person name="Leys S.P."/>
            <person name="Kodjabachian L."/>
            <person name="Le Bivic A."/>
            <person name="Borchiellini C."/>
            <person name="Claverie J.M."/>
            <person name="Renard E."/>
        </authorList>
    </citation>
    <scope>NUCLEOTIDE SEQUENCE [LARGE SCALE GENOMIC DNA]</scope>
    <source>
        <strain evidence="9">SPO-2</strain>
    </source>
</reference>
<dbReference type="CDD" id="cd01897">
    <property type="entry name" value="NOG"/>
    <property type="match status" value="1"/>
</dbReference>
<accession>A0AAV7K9P6</accession>
<feature type="region of interest" description="Disordered" evidence="7">
    <location>
        <begin position="460"/>
        <end position="479"/>
    </location>
</feature>
<keyword evidence="5 6" id="KW-0539">Nucleus</keyword>
<proteinExistence type="inferred from homology"/>
<dbReference type="Proteomes" id="UP001165289">
    <property type="component" value="Unassembled WGS sequence"/>
</dbReference>
<evidence type="ECO:0000256" key="4">
    <source>
        <dbReference type="ARBA" id="ARBA00023134"/>
    </source>
</evidence>
<dbReference type="NCBIfam" id="TIGR00231">
    <property type="entry name" value="small_GTP"/>
    <property type="match status" value="1"/>
</dbReference>
<dbReference type="PIRSF" id="PIRSF038919">
    <property type="entry name" value="NOG1"/>
    <property type="match status" value="1"/>
</dbReference>
<dbReference type="InterPro" id="IPR006073">
    <property type="entry name" value="GTP-bd"/>
</dbReference>
<evidence type="ECO:0000256" key="3">
    <source>
        <dbReference type="ARBA" id="ARBA00022741"/>
    </source>
</evidence>
<dbReference type="Pfam" id="PF17835">
    <property type="entry name" value="NOG1_N"/>
    <property type="match status" value="1"/>
</dbReference>
<dbReference type="FunFam" id="1.20.120.1190:FF:000001">
    <property type="entry name" value="Nucleolar GTP-binding protein 1"/>
    <property type="match status" value="1"/>
</dbReference>
<keyword evidence="10" id="KW-1185">Reference proteome</keyword>
<evidence type="ECO:0000313" key="9">
    <source>
        <dbReference type="EMBL" id="KAI6657570.1"/>
    </source>
</evidence>
<evidence type="ECO:0000256" key="6">
    <source>
        <dbReference type="PIRNR" id="PIRNR038919"/>
    </source>
</evidence>
<dbReference type="GO" id="GO:0005730">
    <property type="term" value="C:nucleolus"/>
    <property type="evidence" value="ECO:0007669"/>
    <property type="project" value="UniProtKB-SubCell"/>
</dbReference>
<comment type="similarity">
    <text evidence="6">Belongs to the TRAFAC class OBG-HflX-like GTPase superfamily. OBG GTPase family. NOG subfamily.</text>
</comment>
<evidence type="ECO:0000256" key="2">
    <source>
        <dbReference type="ARBA" id="ARBA00022517"/>
    </source>
</evidence>
<dbReference type="InterPro" id="IPR024926">
    <property type="entry name" value="NOG1"/>
</dbReference>
<dbReference type="Gene3D" id="1.20.120.1190">
    <property type="match status" value="1"/>
</dbReference>
<dbReference type="Gene3D" id="3.40.50.300">
    <property type="entry name" value="P-loop containing nucleotide triphosphate hydrolases"/>
    <property type="match status" value="1"/>
</dbReference>
<dbReference type="PRINTS" id="PR00326">
    <property type="entry name" value="GTP1OBG"/>
</dbReference>
<comment type="subcellular location">
    <subcellularLocation>
        <location evidence="1 6">Nucleus</location>
        <location evidence="1 6">Nucleolus</location>
    </subcellularLocation>
</comment>
<dbReference type="InterPro" id="IPR027417">
    <property type="entry name" value="P-loop_NTPase"/>
</dbReference>
<gene>
    <name evidence="9" type="ORF">LOD99_313</name>
</gene>
<dbReference type="PROSITE" id="PS51710">
    <property type="entry name" value="G_OBG"/>
    <property type="match status" value="1"/>
</dbReference>
<dbReference type="InterPro" id="IPR010674">
    <property type="entry name" value="NOG1_Rossman_fold_dom"/>
</dbReference>
<evidence type="ECO:0000256" key="5">
    <source>
        <dbReference type="ARBA" id="ARBA00023242"/>
    </source>
</evidence>
<dbReference type="InterPro" id="IPR031167">
    <property type="entry name" value="G_OBG"/>
</dbReference>
<dbReference type="Pfam" id="PF08155">
    <property type="entry name" value="NOGCT"/>
    <property type="match status" value="1"/>
</dbReference>
<dbReference type="PANTHER" id="PTHR45759">
    <property type="entry name" value="NUCLEOLAR GTP-BINDING PROTEIN 1"/>
    <property type="match status" value="1"/>
</dbReference>
<dbReference type="Pfam" id="PF06858">
    <property type="entry name" value="NOG1"/>
    <property type="match status" value="1"/>
</dbReference>
<dbReference type="EMBL" id="JAKMXF010000111">
    <property type="protein sequence ID" value="KAI6657570.1"/>
    <property type="molecule type" value="Genomic_DNA"/>
</dbReference>